<evidence type="ECO:0000256" key="1">
    <source>
        <dbReference type="ARBA" id="ARBA00004496"/>
    </source>
</evidence>
<dbReference type="Pfam" id="PF04023">
    <property type="entry name" value="FeoA"/>
    <property type="match status" value="1"/>
</dbReference>
<dbReference type="SUPFAM" id="SSF50037">
    <property type="entry name" value="C-terminal domain of transcriptional repressors"/>
    <property type="match status" value="1"/>
</dbReference>
<organism evidence="16 17">
    <name type="scientific">Rufibacter immobilis</name>
    <dbReference type="NCBI Taxonomy" id="1348778"/>
    <lineage>
        <taxon>Bacteria</taxon>
        <taxon>Pseudomonadati</taxon>
        <taxon>Bacteroidota</taxon>
        <taxon>Cytophagia</taxon>
        <taxon>Cytophagales</taxon>
        <taxon>Hymenobacteraceae</taxon>
        <taxon>Rufibacter</taxon>
    </lineage>
</organism>
<dbReference type="InterPro" id="IPR022687">
    <property type="entry name" value="HTH_DTXR"/>
</dbReference>
<dbReference type="Pfam" id="PF01325">
    <property type="entry name" value="Fe_dep_repress"/>
    <property type="match status" value="1"/>
</dbReference>
<evidence type="ECO:0000256" key="8">
    <source>
        <dbReference type="ARBA" id="ARBA00023015"/>
    </source>
</evidence>
<sequence>MHSTAEENYIKAIYKLSGAGVSAVSTTALSEMLETKPASVSDMLRKLSAKDLVHYVKYHGVQLTQEGQRVALKIIRKHRLWEVFLVQKLHFTWDEVHDVAEQMEHVKSELLTQRLDEFLGHPRVDPHGDPIPTEAGELPEVEQRALATLAIDQKGVVCRVKDTQPAFLQYLNRMGIQIGSQLQVVDKIAYDNSLEINIDKNKSVILSSDVLEKIFVINP</sequence>
<comment type="function">
    <text evidence="13">In the presence of manganese, represses expression of mntH and mntS. Up-regulates expression of mntP.</text>
</comment>
<evidence type="ECO:0000259" key="15">
    <source>
        <dbReference type="PROSITE" id="PS50944"/>
    </source>
</evidence>
<keyword evidence="17" id="KW-1185">Reference proteome</keyword>
<gene>
    <name evidence="16" type="ORF">EFA69_15835</name>
</gene>
<keyword evidence="6" id="KW-0678">Repressor</keyword>
<name>A0A3M9MQ02_9BACT</name>
<dbReference type="GO" id="GO:0046914">
    <property type="term" value="F:transition metal ion binding"/>
    <property type="evidence" value="ECO:0007669"/>
    <property type="project" value="InterPro"/>
</dbReference>
<dbReference type="Proteomes" id="UP000271010">
    <property type="component" value="Unassembled WGS sequence"/>
</dbReference>
<dbReference type="InterPro" id="IPR008988">
    <property type="entry name" value="Transcriptional_repressor_C"/>
</dbReference>
<dbReference type="SMART" id="SM00899">
    <property type="entry name" value="FeoA"/>
    <property type="match status" value="1"/>
</dbReference>
<dbReference type="EMBL" id="RJJE01000017">
    <property type="protein sequence ID" value="RNI27589.1"/>
    <property type="molecule type" value="Genomic_DNA"/>
</dbReference>
<evidence type="ECO:0000313" key="17">
    <source>
        <dbReference type="Proteomes" id="UP000271010"/>
    </source>
</evidence>
<keyword evidence="11" id="KW-0804">Transcription</keyword>
<dbReference type="InterPro" id="IPR007167">
    <property type="entry name" value="Fe-transptr_FeoA-like"/>
</dbReference>
<dbReference type="Gene3D" id="1.10.60.10">
    <property type="entry name" value="Iron dependent repressor, metal binding and dimerisation domain"/>
    <property type="match status" value="1"/>
</dbReference>
<evidence type="ECO:0000256" key="5">
    <source>
        <dbReference type="ARBA" id="ARBA00022490"/>
    </source>
</evidence>
<evidence type="ECO:0000256" key="7">
    <source>
        <dbReference type="ARBA" id="ARBA00023004"/>
    </source>
</evidence>
<reference evidence="16 17" key="1">
    <citation type="submission" date="2018-11" db="EMBL/GenBank/DDBJ databases">
        <title>Rufibacter latericius sp. nov., isolated from water in Baiyang Lake.</title>
        <authorList>
            <person name="Yang Y."/>
        </authorList>
    </citation>
    <scope>NUCLEOTIDE SEQUENCE [LARGE SCALE GENOMIC DNA]</scope>
    <source>
        <strain evidence="16 17">MCC P1</strain>
    </source>
</reference>
<dbReference type="OrthoDB" id="9791355at2"/>
<feature type="domain" description="HTH dtxR-type" evidence="15">
    <location>
        <begin position="1"/>
        <end position="64"/>
    </location>
</feature>
<keyword evidence="9" id="KW-0238">DNA-binding</keyword>
<evidence type="ECO:0000256" key="3">
    <source>
        <dbReference type="ARBA" id="ARBA00011738"/>
    </source>
</evidence>
<dbReference type="InterPro" id="IPR022689">
    <property type="entry name" value="Iron_dep_repressor"/>
</dbReference>
<dbReference type="PANTHER" id="PTHR33238:SF11">
    <property type="entry name" value="TRANSCRIPTIONAL REGULATOR MNTR"/>
    <property type="match status" value="1"/>
</dbReference>
<dbReference type="Pfam" id="PF02742">
    <property type="entry name" value="Fe_dep_repr_C"/>
    <property type="match status" value="1"/>
</dbReference>
<dbReference type="Gene3D" id="2.30.30.90">
    <property type="match status" value="1"/>
</dbReference>
<keyword evidence="12" id="KW-0464">Manganese</keyword>
<evidence type="ECO:0000256" key="14">
    <source>
        <dbReference type="ARBA" id="ARBA00032593"/>
    </source>
</evidence>
<comment type="caution">
    <text evidence="16">The sequence shown here is derived from an EMBL/GenBank/DDBJ whole genome shotgun (WGS) entry which is preliminary data.</text>
</comment>
<comment type="similarity">
    <text evidence="2">Belongs to the DtxR/MntR family.</text>
</comment>
<dbReference type="GO" id="GO:0046983">
    <property type="term" value="F:protein dimerization activity"/>
    <property type="evidence" value="ECO:0007669"/>
    <property type="project" value="InterPro"/>
</dbReference>
<keyword evidence="5" id="KW-0963">Cytoplasm</keyword>
<proteinExistence type="inferred from homology"/>
<dbReference type="PANTHER" id="PTHR33238">
    <property type="entry name" value="IRON (METAL) DEPENDENT REPRESSOR, DTXR FAMILY"/>
    <property type="match status" value="1"/>
</dbReference>
<dbReference type="InterPro" id="IPR001367">
    <property type="entry name" value="Fe_dep_repressor"/>
</dbReference>
<dbReference type="InterPro" id="IPR050536">
    <property type="entry name" value="DtxR_MntR_Metal-Reg"/>
</dbReference>
<dbReference type="AlphaFoldDB" id="A0A3M9MQ02"/>
<dbReference type="GO" id="GO:0003677">
    <property type="term" value="F:DNA binding"/>
    <property type="evidence" value="ECO:0007669"/>
    <property type="project" value="UniProtKB-KW"/>
</dbReference>
<dbReference type="GO" id="GO:0005737">
    <property type="term" value="C:cytoplasm"/>
    <property type="evidence" value="ECO:0007669"/>
    <property type="project" value="UniProtKB-SubCell"/>
</dbReference>
<evidence type="ECO:0000256" key="12">
    <source>
        <dbReference type="ARBA" id="ARBA00023211"/>
    </source>
</evidence>
<evidence type="ECO:0000256" key="9">
    <source>
        <dbReference type="ARBA" id="ARBA00023125"/>
    </source>
</evidence>
<keyword evidence="8" id="KW-0805">Transcription regulation</keyword>
<evidence type="ECO:0000256" key="4">
    <source>
        <dbReference type="ARBA" id="ARBA00022386"/>
    </source>
</evidence>
<evidence type="ECO:0000256" key="2">
    <source>
        <dbReference type="ARBA" id="ARBA00007871"/>
    </source>
</evidence>
<evidence type="ECO:0000256" key="6">
    <source>
        <dbReference type="ARBA" id="ARBA00022491"/>
    </source>
</evidence>
<dbReference type="Gene3D" id="1.10.10.10">
    <property type="entry name" value="Winged helix-like DNA-binding domain superfamily/Winged helix DNA-binding domain"/>
    <property type="match status" value="1"/>
</dbReference>
<accession>A0A3M9MQ02</accession>
<dbReference type="SUPFAM" id="SSF47979">
    <property type="entry name" value="Iron-dependent repressor protein, dimerization domain"/>
    <property type="match status" value="1"/>
</dbReference>
<evidence type="ECO:0000313" key="16">
    <source>
        <dbReference type="EMBL" id="RNI27589.1"/>
    </source>
</evidence>
<dbReference type="InterPro" id="IPR036388">
    <property type="entry name" value="WH-like_DNA-bd_sf"/>
</dbReference>
<keyword evidence="7" id="KW-0408">Iron</keyword>
<dbReference type="RefSeq" id="WP_123134057.1">
    <property type="nucleotide sequence ID" value="NZ_JBHMAD010000002.1"/>
</dbReference>
<dbReference type="PROSITE" id="PS50944">
    <property type="entry name" value="HTH_DTXR"/>
    <property type="match status" value="1"/>
</dbReference>
<dbReference type="InterPro" id="IPR036421">
    <property type="entry name" value="Fe_dep_repressor_sf"/>
</dbReference>
<dbReference type="GO" id="GO:0003700">
    <property type="term" value="F:DNA-binding transcription factor activity"/>
    <property type="evidence" value="ECO:0007669"/>
    <property type="project" value="InterPro"/>
</dbReference>
<dbReference type="InterPro" id="IPR038157">
    <property type="entry name" value="FeoA_core_dom"/>
</dbReference>
<dbReference type="SMART" id="SM00529">
    <property type="entry name" value="HTH_DTXR"/>
    <property type="match status" value="1"/>
</dbReference>
<keyword evidence="10" id="KW-0010">Activator</keyword>
<comment type="subunit">
    <text evidence="3">Homodimer.</text>
</comment>
<evidence type="ECO:0000256" key="13">
    <source>
        <dbReference type="ARBA" id="ARBA00025185"/>
    </source>
</evidence>
<dbReference type="InterPro" id="IPR036390">
    <property type="entry name" value="WH_DNA-bd_sf"/>
</dbReference>
<protein>
    <recommendedName>
        <fullName evidence="4">Transcriptional regulator MntR</fullName>
    </recommendedName>
    <alternativeName>
        <fullName evidence="14">Manganese transport regulator</fullName>
    </alternativeName>
</protein>
<dbReference type="SUPFAM" id="SSF46785">
    <property type="entry name" value="Winged helix' DNA-binding domain"/>
    <property type="match status" value="1"/>
</dbReference>
<evidence type="ECO:0000256" key="11">
    <source>
        <dbReference type="ARBA" id="ARBA00023163"/>
    </source>
</evidence>
<evidence type="ECO:0000256" key="10">
    <source>
        <dbReference type="ARBA" id="ARBA00023159"/>
    </source>
</evidence>
<comment type="subcellular location">
    <subcellularLocation>
        <location evidence="1">Cytoplasm</location>
    </subcellularLocation>
</comment>